<evidence type="ECO:0000256" key="1">
    <source>
        <dbReference type="SAM" id="MobiDB-lite"/>
    </source>
</evidence>
<keyword evidence="3" id="KW-1185">Reference proteome</keyword>
<dbReference type="Proteomes" id="UP000011885">
    <property type="component" value="Unassembled WGS sequence"/>
</dbReference>
<organism evidence="2 3">
    <name type="scientific">Rhodopirellula sallentina SM41</name>
    <dbReference type="NCBI Taxonomy" id="1263870"/>
    <lineage>
        <taxon>Bacteria</taxon>
        <taxon>Pseudomonadati</taxon>
        <taxon>Planctomycetota</taxon>
        <taxon>Planctomycetia</taxon>
        <taxon>Pirellulales</taxon>
        <taxon>Pirellulaceae</taxon>
        <taxon>Rhodopirellula</taxon>
    </lineage>
</organism>
<evidence type="ECO:0000313" key="2">
    <source>
        <dbReference type="EMBL" id="EMI52978.1"/>
    </source>
</evidence>
<dbReference type="AlphaFoldDB" id="M5UAD5"/>
<sequence length="40" mass="4544">MESTEVCSMTSFCGSEHPETQHEENAQTQTTKRRTRLGNT</sequence>
<feature type="compositionally biased region" description="Basic residues" evidence="1">
    <location>
        <begin position="31"/>
        <end position="40"/>
    </location>
</feature>
<protein>
    <submittedName>
        <fullName evidence="2">Uncharacterized protein</fullName>
    </submittedName>
</protein>
<dbReference type="EMBL" id="ANOH01000394">
    <property type="protein sequence ID" value="EMI52978.1"/>
    <property type="molecule type" value="Genomic_DNA"/>
</dbReference>
<proteinExistence type="predicted"/>
<name>M5UAD5_9BACT</name>
<feature type="compositionally biased region" description="Polar residues" evidence="1">
    <location>
        <begin position="1"/>
        <end position="13"/>
    </location>
</feature>
<feature type="region of interest" description="Disordered" evidence="1">
    <location>
        <begin position="1"/>
        <end position="40"/>
    </location>
</feature>
<gene>
    <name evidence="2" type="ORF">RSSM_05581</name>
</gene>
<accession>M5UAD5</accession>
<feature type="compositionally biased region" description="Basic and acidic residues" evidence="1">
    <location>
        <begin position="16"/>
        <end position="25"/>
    </location>
</feature>
<evidence type="ECO:0000313" key="3">
    <source>
        <dbReference type="Proteomes" id="UP000011885"/>
    </source>
</evidence>
<dbReference type="PATRIC" id="fig|1263870.3.peg.5907"/>
<reference evidence="2 3" key="1">
    <citation type="journal article" date="2013" name="Mar. Genomics">
        <title>Expression of sulfatases in Rhodopirellula baltica and the diversity of sulfatases in the genus Rhodopirellula.</title>
        <authorList>
            <person name="Wegner C.E."/>
            <person name="Richter-Heitmann T."/>
            <person name="Klindworth A."/>
            <person name="Klockow C."/>
            <person name="Richter M."/>
            <person name="Achstetter T."/>
            <person name="Glockner F.O."/>
            <person name="Harder J."/>
        </authorList>
    </citation>
    <scope>NUCLEOTIDE SEQUENCE [LARGE SCALE GENOMIC DNA]</scope>
    <source>
        <strain evidence="2 3">SM41</strain>
    </source>
</reference>
<comment type="caution">
    <text evidence="2">The sequence shown here is derived from an EMBL/GenBank/DDBJ whole genome shotgun (WGS) entry which is preliminary data.</text>
</comment>